<dbReference type="RefSeq" id="WP_343761921.1">
    <property type="nucleotide sequence ID" value="NZ_BAAACG010000010.1"/>
</dbReference>
<dbReference type="Pfam" id="PF06197">
    <property type="entry name" value="DUF998"/>
    <property type="match status" value="1"/>
</dbReference>
<evidence type="ECO:0000256" key="1">
    <source>
        <dbReference type="SAM" id="Phobius"/>
    </source>
</evidence>
<protein>
    <submittedName>
        <fullName evidence="2">DUF998 domain-containing protein</fullName>
    </submittedName>
</protein>
<accession>A0ABN1JLD3</accession>
<name>A0ABN1JLD3_9CLOT</name>
<feature type="transmembrane region" description="Helical" evidence="1">
    <location>
        <begin position="12"/>
        <end position="32"/>
    </location>
</feature>
<organism evidence="2 3">
    <name type="scientific">Clostridium oceanicum</name>
    <dbReference type="NCBI Taxonomy" id="1543"/>
    <lineage>
        <taxon>Bacteria</taxon>
        <taxon>Bacillati</taxon>
        <taxon>Bacillota</taxon>
        <taxon>Clostridia</taxon>
        <taxon>Eubacteriales</taxon>
        <taxon>Clostridiaceae</taxon>
        <taxon>Clostridium</taxon>
    </lineage>
</organism>
<feature type="transmembrane region" description="Helical" evidence="1">
    <location>
        <begin position="127"/>
        <end position="146"/>
    </location>
</feature>
<feature type="transmembrane region" description="Helical" evidence="1">
    <location>
        <begin position="84"/>
        <end position="107"/>
    </location>
</feature>
<dbReference type="EMBL" id="BAAACG010000010">
    <property type="protein sequence ID" value="GAA0742211.1"/>
    <property type="molecule type" value="Genomic_DNA"/>
</dbReference>
<feature type="transmembrane region" description="Helical" evidence="1">
    <location>
        <begin position="153"/>
        <end position="173"/>
    </location>
</feature>
<feature type="transmembrane region" description="Helical" evidence="1">
    <location>
        <begin position="193"/>
        <end position="212"/>
    </location>
</feature>
<sequence>MNKVLDSEIFNILLVLTVIGEFFIPWVLKHFYEGYDSKKMVMSVLGSPKSPVRYFYNAWLIWLGGFLLFTAIAFLNNMSKVSGLLAILMFISIAAFAIGAGLLAGIFSVNESKDVVTFASKIHGAGAAIGFMTLLFFPLLSAIVAFKEKNTMMGNVCVIAFVLAIIFFVFFIMGDKEKFKNTVFSYEGLWQRLTLLAMYTPFVYRGIVKLVIMKG</sequence>
<gene>
    <name evidence="2" type="ORF">GCM10008906_24400</name>
</gene>
<evidence type="ECO:0000313" key="2">
    <source>
        <dbReference type="EMBL" id="GAA0742211.1"/>
    </source>
</evidence>
<reference evidence="2 3" key="1">
    <citation type="journal article" date="2019" name="Int. J. Syst. Evol. Microbiol.">
        <title>The Global Catalogue of Microorganisms (GCM) 10K type strain sequencing project: providing services to taxonomists for standard genome sequencing and annotation.</title>
        <authorList>
            <consortium name="The Broad Institute Genomics Platform"/>
            <consortium name="The Broad Institute Genome Sequencing Center for Infectious Disease"/>
            <person name="Wu L."/>
            <person name="Ma J."/>
        </authorList>
    </citation>
    <scope>NUCLEOTIDE SEQUENCE [LARGE SCALE GENOMIC DNA]</scope>
    <source>
        <strain evidence="2 3">JCM 1407</strain>
    </source>
</reference>
<evidence type="ECO:0000313" key="3">
    <source>
        <dbReference type="Proteomes" id="UP001501510"/>
    </source>
</evidence>
<keyword evidence="3" id="KW-1185">Reference proteome</keyword>
<dbReference type="InterPro" id="IPR009339">
    <property type="entry name" value="DUF998"/>
</dbReference>
<keyword evidence="1" id="KW-0472">Membrane</keyword>
<proteinExistence type="predicted"/>
<feature type="transmembrane region" description="Helical" evidence="1">
    <location>
        <begin position="54"/>
        <end position="75"/>
    </location>
</feature>
<keyword evidence="1" id="KW-1133">Transmembrane helix</keyword>
<comment type="caution">
    <text evidence="2">The sequence shown here is derived from an EMBL/GenBank/DDBJ whole genome shotgun (WGS) entry which is preliminary data.</text>
</comment>
<keyword evidence="1" id="KW-0812">Transmembrane</keyword>
<dbReference type="Proteomes" id="UP001501510">
    <property type="component" value="Unassembled WGS sequence"/>
</dbReference>